<name>A0AAE1DDK0_9GAST</name>
<gene>
    <name evidence="2" type="ORF">RRG08_002248</name>
</gene>
<sequence>MFLMLCLSCFIQFVADNVDHNLRTLDDLGTFHGMGIIGAATPIKKLSDLIRRDISLTVRQTSTLGQIPVHQRLTFSLKYEELQDLRFEDITRKVNLLKSIMEKVMASTNISYWLYGLILTVSEGSYPGQSMITFLTMIDMQPTNTNCIIHVYSILHFVSKLAAKIQSQPVFTFDLPL</sequence>
<evidence type="ECO:0000313" key="3">
    <source>
        <dbReference type="Proteomes" id="UP001283361"/>
    </source>
</evidence>
<reference evidence="2" key="1">
    <citation type="journal article" date="2023" name="G3 (Bethesda)">
        <title>A reference genome for the long-term kleptoplast-retaining sea slug Elysia crispata morphotype clarki.</title>
        <authorList>
            <person name="Eastman K.E."/>
            <person name="Pendleton A.L."/>
            <person name="Shaikh M.A."/>
            <person name="Suttiyut T."/>
            <person name="Ogas R."/>
            <person name="Tomko P."/>
            <person name="Gavelis G."/>
            <person name="Widhalm J.R."/>
            <person name="Wisecaver J.H."/>
        </authorList>
    </citation>
    <scope>NUCLEOTIDE SEQUENCE</scope>
    <source>
        <strain evidence="2">ECLA1</strain>
    </source>
</reference>
<evidence type="ECO:0000256" key="1">
    <source>
        <dbReference type="SAM" id="SignalP"/>
    </source>
</evidence>
<accession>A0AAE1DDK0</accession>
<evidence type="ECO:0000313" key="2">
    <source>
        <dbReference type="EMBL" id="KAK3766005.1"/>
    </source>
</evidence>
<dbReference type="EMBL" id="JAWDGP010004263">
    <property type="protein sequence ID" value="KAK3766005.1"/>
    <property type="molecule type" value="Genomic_DNA"/>
</dbReference>
<protein>
    <submittedName>
        <fullName evidence="2">Uncharacterized protein</fullName>
    </submittedName>
</protein>
<dbReference type="Proteomes" id="UP001283361">
    <property type="component" value="Unassembled WGS sequence"/>
</dbReference>
<feature type="chain" id="PRO_5042137446" evidence="1">
    <location>
        <begin position="17"/>
        <end position="177"/>
    </location>
</feature>
<dbReference type="AlphaFoldDB" id="A0AAE1DDK0"/>
<feature type="signal peptide" evidence="1">
    <location>
        <begin position="1"/>
        <end position="16"/>
    </location>
</feature>
<keyword evidence="1" id="KW-0732">Signal</keyword>
<proteinExistence type="predicted"/>
<organism evidence="2 3">
    <name type="scientific">Elysia crispata</name>
    <name type="common">lettuce slug</name>
    <dbReference type="NCBI Taxonomy" id="231223"/>
    <lineage>
        <taxon>Eukaryota</taxon>
        <taxon>Metazoa</taxon>
        <taxon>Spiralia</taxon>
        <taxon>Lophotrochozoa</taxon>
        <taxon>Mollusca</taxon>
        <taxon>Gastropoda</taxon>
        <taxon>Heterobranchia</taxon>
        <taxon>Euthyneura</taxon>
        <taxon>Panpulmonata</taxon>
        <taxon>Sacoglossa</taxon>
        <taxon>Placobranchoidea</taxon>
        <taxon>Plakobranchidae</taxon>
        <taxon>Elysia</taxon>
    </lineage>
</organism>
<comment type="caution">
    <text evidence="2">The sequence shown here is derived from an EMBL/GenBank/DDBJ whole genome shotgun (WGS) entry which is preliminary data.</text>
</comment>
<keyword evidence="3" id="KW-1185">Reference proteome</keyword>